<name>A0A1R1PPM0_ZANCU</name>
<dbReference type="InterPro" id="IPR004155">
    <property type="entry name" value="PBS_lyase_HEAT"/>
</dbReference>
<accession>A0A1R1PPM0</accession>
<protein>
    <submittedName>
        <fullName evidence="1">Deoxyhypusine hydroxylase</fullName>
    </submittedName>
</protein>
<feature type="non-terminal residue" evidence="1">
    <location>
        <position position="77"/>
    </location>
</feature>
<dbReference type="OrthoDB" id="421002at2759"/>
<dbReference type="PANTHER" id="PTHR12697:SF5">
    <property type="entry name" value="DEOXYHYPUSINE HYDROXYLASE"/>
    <property type="match status" value="1"/>
</dbReference>
<evidence type="ECO:0000313" key="2">
    <source>
        <dbReference type="Proteomes" id="UP000188320"/>
    </source>
</evidence>
<dbReference type="SUPFAM" id="SSF48371">
    <property type="entry name" value="ARM repeat"/>
    <property type="match status" value="1"/>
</dbReference>
<sequence>MYQRYRALFSLKGLGTPEAVDLIIQALEKENESELFKHELAYCLGQLQDERAISTLKGLVSDSSEFVMVRHEAAESL</sequence>
<dbReference type="Proteomes" id="UP000188320">
    <property type="component" value="Unassembled WGS sequence"/>
</dbReference>
<dbReference type="SMART" id="SM00567">
    <property type="entry name" value="EZ_HEAT"/>
    <property type="match status" value="2"/>
</dbReference>
<dbReference type="PANTHER" id="PTHR12697">
    <property type="entry name" value="PBS LYASE HEAT-LIKE PROTEIN"/>
    <property type="match status" value="1"/>
</dbReference>
<reference evidence="2" key="1">
    <citation type="submission" date="2017-01" db="EMBL/GenBank/DDBJ databases">
        <authorList>
            <person name="Wang Y."/>
            <person name="White M."/>
            <person name="Kvist S."/>
            <person name="Moncalvo J.-M."/>
        </authorList>
    </citation>
    <scope>NUCLEOTIDE SEQUENCE [LARGE SCALE GENOMIC DNA]</scope>
    <source>
        <strain evidence="2">COL-18-3</strain>
    </source>
</reference>
<evidence type="ECO:0000313" key="1">
    <source>
        <dbReference type="EMBL" id="OMH82899.1"/>
    </source>
</evidence>
<dbReference type="GO" id="GO:0016491">
    <property type="term" value="F:oxidoreductase activity"/>
    <property type="evidence" value="ECO:0007669"/>
    <property type="project" value="TreeGrafter"/>
</dbReference>
<comment type="caution">
    <text evidence="1">The sequence shown here is derived from an EMBL/GenBank/DDBJ whole genome shotgun (WGS) entry which is preliminary data.</text>
</comment>
<dbReference type="InterPro" id="IPR011989">
    <property type="entry name" value="ARM-like"/>
</dbReference>
<dbReference type="AlphaFoldDB" id="A0A1R1PPM0"/>
<dbReference type="InterPro" id="IPR016024">
    <property type="entry name" value="ARM-type_fold"/>
</dbReference>
<keyword evidence="2" id="KW-1185">Reference proteome</keyword>
<dbReference type="EMBL" id="LSSK01000565">
    <property type="protein sequence ID" value="OMH82899.1"/>
    <property type="molecule type" value="Genomic_DNA"/>
</dbReference>
<dbReference type="Pfam" id="PF13646">
    <property type="entry name" value="HEAT_2"/>
    <property type="match status" value="1"/>
</dbReference>
<organism evidence="1 2">
    <name type="scientific">Zancudomyces culisetae</name>
    <name type="common">Gut fungus</name>
    <name type="synonym">Smittium culisetae</name>
    <dbReference type="NCBI Taxonomy" id="1213189"/>
    <lineage>
        <taxon>Eukaryota</taxon>
        <taxon>Fungi</taxon>
        <taxon>Fungi incertae sedis</taxon>
        <taxon>Zoopagomycota</taxon>
        <taxon>Kickxellomycotina</taxon>
        <taxon>Harpellomycetes</taxon>
        <taxon>Harpellales</taxon>
        <taxon>Legeriomycetaceae</taxon>
        <taxon>Zancudomyces</taxon>
    </lineage>
</organism>
<dbReference type="Gene3D" id="1.25.10.10">
    <property type="entry name" value="Leucine-rich Repeat Variant"/>
    <property type="match status" value="1"/>
</dbReference>
<proteinExistence type="predicted"/>
<gene>
    <name evidence="1" type="ORF">AX774_g3605</name>
</gene>